<evidence type="ECO:0000313" key="3">
    <source>
        <dbReference type="EMBL" id="PVD22623.1"/>
    </source>
</evidence>
<feature type="chain" id="PRO_5015427940" description="Secreted protein" evidence="2">
    <location>
        <begin position="16"/>
        <end position="145"/>
    </location>
</feature>
<dbReference type="AlphaFoldDB" id="A0A2T7NN89"/>
<evidence type="ECO:0008006" key="5">
    <source>
        <dbReference type="Google" id="ProtNLM"/>
    </source>
</evidence>
<sequence>MFLVRLGVCCALVLCNKKLCYKNNGKEILHKHSSCPQHVSLASAQMHTQTLPGAEQHTDQNSSSDSNRHFLLNDSARRRSSDDWPDHQHQEDGGNAGQVRSGQVSPMPGPGVGGTIRQQQQTEFSTQSCLEQMRACTASRVRSIL</sequence>
<dbReference type="EMBL" id="PZQS01000011">
    <property type="protein sequence ID" value="PVD22623.1"/>
    <property type="molecule type" value="Genomic_DNA"/>
</dbReference>
<accession>A0A2T7NN89</accession>
<evidence type="ECO:0000256" key="2">
    <source>
        <dbReference type="SAM" id="SignalP"/>
    </source>
</evidence>
<dbReference type="Proteomes" id="UP000245119">
    <property type="component" value="Linkage Group LG11"/>
</dbReference>
<evidence type="ECO:0000313" key="4">
    <source>
        <dbReference type="Proteomes" id="UP000245119"/>
    </source>
</evidence>
<organism evidence="3 4">
    <name type="scientific">Pomacea canaliculata</name>
    <name type="common">Golden apple snail</name>
    <dbReference type="NCBI Taxonomy" id="400727"/>
    <lineage>
        <taxon>Eukaryota</taxon>
        <taxon>Metazoa</taxon>
        <taxon>Spiralia</taxon>
        <taxon>Lophotrochozoa</taxon>
        <taxon>Mollusca</taxon>
        <taxon>Gastropoda</taxon>
        <taxon>Caenogastropoda</taxon>
        <taxon>Architaenioglossa</taxon>
        <taxon>Ampullarioidea</taxon>
        <taxon>Ampullariidae</taxon>
        <taxon>Pomacea</taxon>
    </lineage>
</organism>
<comment type="caution">
    <text evidence="3">The sequence shown here is derived from an EMBL/GenBank/DDBJ whole genome shotgun (WGS) entry which is preliminary data.</text>
</comment>
<feature type="region of interest" description="Disordered" evidence="1">
    <location>
        <begin position="48"/>
        <end position="120"/>
    </location>
</feature>
<evidence type="ECO:0000256" key="1">
    <source>
        <dbReference type="SAM" id="MobiDB-lite"/>
    </source>
</evidence>
<proteinExistence type="predicted"/>
<keyword evidence="2" id="KW-0732">Signal</keyword>
<protein>
    <recommendedName>
        <fullName evidence="5">Secreted protein</fullName>
    </recommendedName>
</protein>
<name>A0A2T7NN89_POMCA</name>
<keyword evidence="4" id="KW-1185">Reference proteome</keyword>
<feature type="compositionally biased region" description="Basic and acidic residues" evidence="1">
    <location>
        <begin position="75"/>
        <end position="92"/>
    </location>
</feature>
<feature type="signal peptide" evidence="2">
    <location>
        <begin position="1"/>
        <end position="15"/>
    </location>
</feature>
<reference evidence="3 4" key="1">
    <citation type="submission" date="2018-04" db="EMBL/GenBank/DDBJ databases">
        <title>The genome of golden apple snail Pomacea canaliculata provides insight into stress tolerance and invasive adaptation.</title>
        <authorList>
            <person name="Liu C."/>
            <person name="Liu B."/>
            <person name="Ren Y."/>
            <person name="Zhang Y."/>
            <person name="Wang H."/>
            <person name="Li S."/>
            <person name="Jiang F."/>
            <person name="Yin L."/>
            <person name="Zhang G."/>
            <person name="Qian W."/>
            <person name="Fan W."/>
        </authorList>
    </citation>
    <scope>NUCLEOTIDE SEQUENCE [LARGE SCALE GENOMIC DNA]</scope>
    <source>
        <strain evidence="3">SZHN2017</strain>
        <tissue evidence="3">Muscle</tissue>
    </source>
</reference>
<gene>
    <name evidence="3" type="ORF">C0Q70_18444</name>
</gene>